<dbReference type="Proteomes" id="UP000238762">
    <property type="component" value="Unassembled WGS sequence"/>
</dbReference>
<proteinExistence type="predicted"/>
<reference evidence="1 2" key="2">
    <citation type="submission" date="2018-03" db="EMBL/GenBank/DDBJ databases">
        <title>The ancient ancestry and fast evolution of plastids.</title>
        <authorList>
            <person name="Moore K.R."/>
            <person name="Magnabosco C."/>
            <person name="Momper L."/>
            <person name="Gold D.A."/>
            <person name="Bosak T."/>
            <person name="Fournier G.P."/>
        </authorList>
    </citation>
    <scope>NUCLEOTIDE SEQUENCE [LARGE SCALE GENOMIC DNA]</scope>
    <source>
        <strain evidence="1 2">CCAP 1448/3</strain>
    </source>
</reference>
<keyword evidence="2" id="KW-1185">Reference proteome</keyword>
<dbReference type="Gene3D" id="3.30.420.40">
    <property type="match status" value="1"/>
</dbReference>
<gene>
    <name evidence="1" type="ORF">C7B64_13365</name>
</gene>
<reference evidence="1 2" key="1">
    <citation type="submission" date="2018-02" db="EMBL/GenBank/DDBJ databases">
        <authorList>
            <person name="Cohen D.B."/>
            <person name="Kent A.D."/>
        </authorList>
    </citation>
    <scope>NUCLEOTIDE SEQUENCE [LARGE SCALE GENOMIC DNA]</scope>
    <source>
        <strain evidence="1 2">CCAP 1448/3</strain>
    </source>
</reference>
<sequence length="331" mass="37783">MDTGGSLLKATGSKGKSPPTCIAIEPEVIPVVRKPTLHLLERSLDPTRWAWVSVNGDQYAVGALAREEYRATIPLVKPKIDYFIPRTLATVAAYAYHFNTRSFDLYLSCLLPPAEYKSLNMRDLEEKLRGALSSYSTLFADIKANLKQLKVFPEGLGLLKHYHQYRGDLPERVLVVLFGHRNISLFEMNSGVCRHFNSCDRGFASILPKLSDTLNLSSRECLAQSSQWATDERSRDVIQEYWHSIESWLTEHIPPETDEVVIGGGAVVWLRQEIIYFFHSRLPLLDGRDYPGIFFDGGFKDKDWSPSIQLDPQLRVRFADSYLNWRYNYGS</sequence>
<dbReference type="EMBL" id="PVWJ01000062">
    <property type="protein sequence ID" value="PSB02369.1"/>
    <property type="molecule type" value="Genomic_DNA"/>
</dbReference>
<evidence type="ECO:0008006" key="3">
    <source>
        <dbReference type="Google" id="ProtNLM"/>
    </source>
</evidence>
<organism evidence="1 2">
    <name type="scientific">Merismopedia glauca CCAP 1448/3</name>
    <dbReference type="NCBI Taxonomy" id="1296344"/>
    <lineage>
        <taxon>Bacteria</taxon>
        <taxon>Bacillati</taxon>
        <taxon>Cyanobacteriota</taxon>
        <taxon>Cyanophyceae</taxon>
        <taxon>Synechococcales</taxon>
        <taxon>Merismopediaceae</taxon>
        <taxon>Merismopedia</taxon>
    </lineage>
</organism>
<comment type="caution">
    <text evidence="1">The sequence shown here is derived from an EMBL/GenBank/DDBJ whole genome shotgun (WGS) entry which is preliminary data.</text>
</comment>
<evidence type="ECO:0000313" key="1">
    <source>
        <dbReference type="EMBL" id="PSB02369.1"/>
    </source>
</evidence>
<protein>
    <recommendedName>
        <fullName evidence="3">Actin-like protein N-terminal domain-containing protein</fullName>
    </recommendedName>
</protein>
<dbReference type="CDD" id="cd10227">
    <property type="entry name" value="ASKHA_NBD_ParM-like"/>
    <property type="match status" value="1"/>
</dbReference>
<evidence type="ECO:0000313" key="2">
    <source>
        <dbReference type="Proteomes" id="UP000238762"/>
    </source>
</evidence>
<dbReference type="AlphaFoldDB" id="A0A2T1C275"/>
<accession>A0A2T1C275</accession>
<name>A0A2T1C275_9CYAN</name>